<dbReference type="PANTHER" id="PTHR35011">
    <property type="entry name" value="2,3-DIKETO-L-GULONATE TRAP TRANSPORTER SMALL PERMEASE PROTEIN YIAM"/>
    <property type="match status" value="1"/>
</dbReference>
<feature type="transmembrane region" description="Helical" evidence="9">
    <location>
        <begin position="39"/>
        <end position="60"/>
    </location>
</feature>
<dbReference type="PANTHER" id="PTHR35011:SF2">
    <property type="entry name" value="2,3-DIKETO-L-GULONATE TRAP TRANSPORTER SMALL PERMEASE PROTEIN YIAM"/>
    <property type="match status" value="1"/>
</dbReference>
<evidence type="ECO:0000256" key="2">
    <source>
        <dbReference type="ARBA" id="ARBA00022448"/>
    </source>
</evidence>
<name>A0A2N3KR58_9PROT</name>
<accession>A0A2N3KR58</accession>
<evidence type="ECO:0000256" key="7">
    <source>
        <dbReference type="ARBA" id="ARBA00023136"/>
    </source>
</evidence>
<feature type="transmembrane region" description="Helical" evidence="9">
    <location>
        <begin position="120"/>
        <end position="144"/>
    </location>
</feature>
<reference evidence="11 12" key="1">
    <citation type="submission" date="2017-09" db="EMBL/GenBank/DDBJ databases">
        <title>Biodiversity and function of Thalassospira species in the particle-attached aromatic-hydrocarbon-degrading consortia from the surface seawater of the South China Sea.</title>
        <authorList>
            <person name="Dong C."/>
            <person name="Liu R."/>
            <person name="Shao Z."/>
        </authorList>
    </citation>
    <scope>NUCLEOTIDE SEQUENCE [LARGE SCALE GENOMIC DNA]</scope>
    <source>
        <strain evidence="11 12">CSC1P2</strain>
    </source>
</reference>
<evidence type="ECO:0000313" key="12">
    <source>
        <dbReference type="Proteomes" id="UP000233597"/>
    </source>
</evidence>
<gene>
    <name evidence="11" type="ORF">COO20_17105</name>
</gene>
<evidence type="ECO:0000256" key="3">
    <source>
        <dbReference type="ARBA" id="ARBA00022475"/>
    </source>
</evidence>
<evidence type="ECO:0000256" key="9">
    <source>
        <dbReference type="RuleBase" id="RU369079"/>
    </source>
</evidence>
<keyword evidence="2 9" id="KW-0813">Transport</keyword>
<dbReference type="InterPro" id="IPR007387">
    <property type="entry name" value="TRAP_DctQ"/>
</dbReference>
<evidence type="ECO:0000256" key="8">
    <source>
        <dbReference type="ARBA" id="ARBA00038436"/>
    </source>
</evidence>
<feature type="domain" description="Tripartite ATP-independent periplasmic transporters DctQ component" evidence="10">
    <location>
        <begin position="20"/>
        <end position="148"/>
    </location>
</feature>
<dbReference type="GO" id="GO:0015740">
    <property type="term" value="P:C4-dicarboxylate transport"/>
    <property type="evidence" value="ECO:0007669"/>
    <property type="project" value="TreeGrafter"/>
</dbReference>
<evidence type="ECO:0000256" key="6">
    <source>
        <dbReference type="ARBA" id="ARBA00022989"/>
    </source>
</evidence>
<keyword evidence="7 9" id="KW-0472">Membrane</keyword>
<protein>
    <recommendedName>
        <fullName evidence="9">TRAP transporter small permease protein</fullName>
    </recommendedName>
</protein>
<feature type="transmembrane region" description="Helical" evidence="9">
    <location>
        <begin position="12"/>
        <end position="33"/>
    </location>
</feature>
<organism evidence="11 12">
    <name type="scientific">Thalassospira marina</name>
    <dbReference type="NCBI Taxonomy" id="2048283"/>
    <lineage>
        <taxon>Bacteria</taxon>
        <taxon>Pseudomonadati</taxon>
        <taxon>Pseudomonadota</taxon>
        <taxon>Alphaproteobacteria</taxon>
        <taxon>Rhodospirillales</taxon>
        <taxon>Thalassospiraceae</taxon>
        <taxon>Thalassospira</taxon>
    </lineage>
</organism>
<evidence type="ECO:0000259" key="10">
    <source>
        <dbReference type="Pfam" id="PF04290"/>
    </source>
</evidence>
<sequence>MKKRLAQAEFALVSAIFIAIVLLVFVASILRAFGHPLMWSVDMAQLLFIWLCFFGAIRAMRQRGHLGVDLFVRLAPHRYRLVIETGVSLIFVAMLAVLAVEGYDLTILNKQRQFGDSGISYAFVTIAVPVGSVILGGTILSNIIEAWRNRRAEQVLVYSLPEEGVDATPPVNTPPTTPQEI</sequence>
<dbReference type="EMBL" id="NWTK01000011">
    <property type="protein sequence ID" value="PKR53049.1"/>
    <property type="molecule type" value="Genomic_DNA"/>
</dbReference>
<keyword evidence="5 9" id="KW-0812">Transmembrane</keyword>
<evidence type="ECO:0000313" key="11">
    <source>
        <dbReference type="EMBL" id="PKR53049.1"/>
    </source>
</evidence>
<keyword evidence="6 9" id="KW-1133">Transmembrane helix</keyword>
<dbReference type="GO" id="GO:0005886">
    <property type="term" value="C:plasma membrane"/>
    <property type="evidence" value="ECO:0007669"/>
    <property type="project" value="UniProtKB-SubCell"/>
</dbReference>
<comment type="subunit">
    <text evidence="9">The complex comprises the extracytoplasmic solute receptor protein and the two transmembrane proteins.</text>
</comment>
<dbReference type="GO" id="GO:0022857">
    <property type="term" value="F:transmembrane transporter activity"/>
    <property type="evidence" value="ECO:0007669"/>
    <property type="project" value="UniProtKB-UniRule"/>
</dbReference>
<dbReference type="RefSeq" id="WP_101268815.1">
    <property type="nucleotide sequence ID" value="NZ_NWTK01000011.1"/>
</dbReference>
<dbReference type="Pfam" id="PF04290">
    <property type="entry name" value="DctQ"/>
    <property type="match status" value="1"/>
</dbReference>
<dbReference type="InterPro" id="IPR055348">
    <property type="entry name" value="DctQ"/>
</dbReference>
<comment type="similarity">
    <text evidence="8 9">Belongs to the TRAP transporter small permease family.</text>
</comment>
<feature type="transmembrane region" description="Helical" evidence="9">
    <location>
        <begin position="81"/>
        <end position="100"/>
    </location>
</feature>
<comment type="subcellular location">
    <subcellularLocation>
        <location evidence="1 9">Cell inner membrane</location>
        <topology evidence="1 9">Multi-pass membrane protein</topology>
    </subcellularLocation>
</comment>
<keyword evidence="4 9" id="KW-0997">Cell inner membrane</keyword>
<evidence type="ECO:0000256" key="4">
    <source>
        <dbReference type="ARBA" id="ARBA00022519"/>
    </source>
</evidence>
<comment type="function">
    <text evidence="9">Part of the tripartite ATP-independent periplasmic (TRAP) transport system.</text>
</comment>
<evidence type="ECO:0000256" key="1">
    <source>
        <dbReference type="ARBA" id="ARBA00004429"/>
    </source>
</evidence>
<comment type="caution">
    <text evidence="11">The sequence shown here is derived from an EMBL/GenBank/DDBJ whole genome shotgun (WGS) entry which is preliminary data.</text>
</comment>
<dbReference type="AlphaFoldDB" id="A0A2N3KR58"/>
<keyword evidence="3" id="KW-1003">Cell membrane</keyword>
<evidence type="ECO:0000256" key="5">
    <source>
        <dbReference type="ARBA" id="ARBA00022692"/>
    </source>
</evidence>
<proteinExistence type="inferred from homology"/>
<dbReference type="Proteomes" id="UP000233597">
    <property type="component" value="Unassembled WGS sequence"/>
</dbReference>
<dbReference type="OrthoDB" id="7843639at2"/>